<feature type="binding site" evidence="11">
    <location>
        <begin position="164"/>
        <end position="165"/>
    </location>
    <ligand>
        <name>ATP</name>
        <dbReference type="ChEBI" id="CHEBI:30616"/>
    </ligand>
</feature>
<dbReference type="Gene3D" id="3.40.250.10">
    <property type="entry name" value="Rhodanese-like domain"/>
    <property type="match status" value="1"/>
</dbReference>
<keyword evidence="15" id="KW-0548">Nucleotidyltransferase</keyword>
<keyword evidence="7 11" id="KW-0862">Zinc</keyword>
<dbReference type="SMART" id="SM00450">
    <property type="entry name" value="RHOD"/>
    <property type="match status" value="1"/>
</dbReference>
<dbReference type="InterPro" id="IPR045886">
    <property type="entry name" value="ThiF/MoeB/HesA"/>
</dbReference>
<dbReference type="GeneID" id="112494662"/>
<evidence type="ECO:0000256" key="8">
    <source>
        <dbReference type="ARBA" id="ARBA00022840"/>
    </source>
</evidence>
<dbReference type="SUPFAM" id="SSF69572">
    <property type="entry name" value="Activating enzymes of the ubiquitin-like proteins"/>
    <property type="match status" value="1"/>
</dbReference>
<comment type="similarity">
    <text evidence="11">In the N-terminal section; belongs to the HesA/MoeB/ThiF family. UBA4 subfamily.</text>
</comment>
<feature type="domain" description="Rhodanese" evidence="13">
    <location>
        <begin position="330"/>
        <end position="433"/>
    </location>
</feature>
<keyword evidence="2 11" id="KW-0963">Cytoplasm</keyword>
<dbReference type="AlphaFoldDB" id="A0AAJ7W3X9"/>
<accession>A0AAJ7W3X9</accession>
<feature type="binding site" evidence="11">
    <location>
        <position position="96"/>
    </location>
    <ligand>
        <name>ATP</name>
        <dbReference type="ChEBI" id="CHEBI:30616"/>
    </ligand>
</feature>
<sequence length="435" mass="48732">MEKELVKEIAELRKLLHEKENKLAALRREKEILQSYGLSNNEVCKYSRQILIPEINIKGQVKIKNSSVLIVGAGGLGCPSALYLAGAGVGCIGIVDYDDVEVNNLHRQLLFTEDNIGTPKVDAAAEFITRLNRNVKIIPYKLQLSSSNALQVIENYDIVLDCTDNVATRYLLNDACVLSGKPLVSGSALKFEGQLTVYNYKGPCYRCIFPTPPAPYTVTNCGDGGVVGAAVGTIGLLQALEALKIILEMPGVLTRRLLLFDGTETTFRNIKLRPKNLNCAICGNNRTIHKLIDYEQFCGAKANDKNPDLKILRDDERVTVEDYHKMYNSQLTPHILIDVRSPEEFEICQIKNSINVPFTEIEKDGCLALIEAEVNKRQQEDDIVEVFVLCRRGNDSQNAVKRLQKYFDNPNVKIRDIEGGIHAWSRKFDPLFPIY</sequence>
<dbReference type="GO" id="GO:0002143">
    <property type="term" value="P:tRNA wobble position uridine thiolation"/>
    <property type="evidence" value="ECO:0007669"/>
    <property type="project" value="InterPro"/>
</dbReference>
<dbReference type="InterPro" id="IPR036873">
    <property type="entry name" value="Rhodanese-like_dom_sf"/>
</dbReference>
<dbReference type="GO" id="GO:0005524">
    <property type="term" value="F:ATP binding"/>
    <property type="evidence" value="ECO:0007669"/>
    <property type="project" value="UniProtKB-KW"/>
</dbReference>
<keyword evidence="12" id="KW-0175">Coiled coil</keyword>
<dbReference type="Gene3D" id="3.40.50.720">
    <property type="entry name" value="NAD(P)-binding Rossmann-like Domain"/>
    <property type="match status" value="1"/>
</dbReference>
<evidence type="ECO:0000256" key="12">
    <source>
        <dbReference type="SAM" id="Coils"/>
    </source>
</evidence>
<dbReference type="GO" id="GO:0070566">
    <property type="term" value="F:adenylyltransferase activity"/>
    <property type="evidence" value="ECO:0007669"/>
    <property type="project" value="InterPro"/>
</dbReference>
<gene>
    <name evidence="15" type="primary">LOC112494662</name>
</gene>
<dbReference type="FunFam" id="3.40.250.10:FF:000014">
    <property type="entry name" value="Adenylyltransferase and sulfurtransferase MOCS3"/>
    <property type="match status" value="1"/>
</dbReference>
<comment type="cofactor">
    <cofactor evidence="11">
        <name>Zn(2+)</name>
        <dbReference type="ChEBI" id="CHEBI:29105"/>
    </cofactor>
    <text evidence="11">Binds 1 zinc ion per subunit.</text>
</comment>
<dbReference type="Proteomes" id="UP000694920">
    <property type="component" value="Unplaced"/>
</dbReference>
<dbReference type="PROSITE" id="PS50206">
    <property type="entry name" value="RHODANESE_3"/>
    <property type="match status" value="1"/>
</dbReference>
<evidence type="ECO:0000256" key="4">
    <source>
        <dbReference type="ARBA" id="ARBA00022694"/>
    </source>
</evidence>
<comment type="function">
    <text evidence="11">Plays a central role in 2-thiolation of mcm(5)S(2)U at tRNA wobble positions of cytosolic tRNA(Lys), tRNA(Glu) and tRNA(Gln). Acts by mediating the C-terminal thiocarboxylation of the sulfur carrier URM1. Its N-terminus first activates URM1 as acyl-adenylate (-COAMP), then the persulfide sulfur on the catalytic cysteine is transferred to URM1 to form thiocarboxylation (-COSH) of its C-terminus. The reaction probably involves hydrogen sulfide that is generated from the persulfide intermediate and that acts as nucleophile towards URM1. Subsequently, a transient disulfide bond is formed. Does not use thiosulfate as sulfur donor; NFS1 probably acting as a sulfur donor for thiocarboxylation reactions.</text>
</comment>
<dbReference type="CTD" id="34187"/>
<organism evidence="14 15">
    <name type="scientific">Cephus cinctus</name>
    <name type="common">Wheat stem sawfly</name>
    <dbReference type="NCBI Taxonomy" id="211228"/>
    <lineage>
        <taxon>Eukaryota</taxon>
        <taxon>Metazoa</taxon>
        <taxon>Ecdysozoa</taxon>
        <taxon>Arthropoda</taxon>
        <taxon>Hexapoda</taxon>
        <taxon>Insecta</taxon>
        <taxon>Pterygota</taxon>
        <taxon>Neoptera</taxon>
        <taxon>Endopterygota</taxon>
        <taxon>Hymenoptera</taxon>
        <taxon>Cephoidea</taxon>
        <taxon>Cephidae</taxon>
        <taxon>Cephus</taxon>
    </lineage>
</organism>
<comment type="pathway">
    <text evidence="11">tRNA modification; 5-methoxycarbonylmethyl-2-thiouridine-tRNA biosynthesis.</text>
</comment>
<name>A0AAJ7W3X9_CEPCN</name>
<evidence type="ECO:0000256" key="2">
    <source>
        <dbReference type="ARBA" id="ARBA00022490"/>
    </source>
</evidence>
<proteinExistence type="inferred from homology"/>
<dbReference type="GO" id="GO:0046872">
    <property type="term" value="F:metal ion binding"/>
    <property type="evidence" value="ECO:0007669"/>
    <property type="project" value="UniProtKB-KW"/>
</dbReference>
<evidence type="ECO:0000256" key="6">
    <source>
        <dbReference type="ARBA" id="ARBA00022741"/>
    </source>
</evidence>
<feature type="binding site" evidence="11">
    <location>
        <position position="120"/>
    </location>
    <ligand>
        <name>ATP</name>
        <dbReference type="ChEBI" id="CHEBI:30616"/>
    </ligand>
</feature>
<dbReference type="NCBIfam" id="NF004281">
    <property type="entry name" value="PRK05690.1"/>
    <property type="match status" value="1"/>
</dbReference>
<keyword evidence="4 11" id="KW-0819">tRNA processing</keyword>
<feature type="active site" description="Glycyl thioester intermediate; for adenylyltransferase activity" evidence="11">
    <location>
        <position position="221"/>
    </location>
</feature>
<dbReference type="GO" id="GO:0004792">
    <property type="term" value="F:thiosulfate-cyanide sulfurtransferase activity"/>
    <property type="evidence" value="ECO:0007669"/>
    <property type="project" value="TreeGrafter"/>
</dbReference>
<evidence type="ECO:0000256" key="11">
    <source>
        <dbReference type="HAMAP-Rule" id="MF_03049"/>
    </source>
</evidence>
<evidence type="ECO:0000256" key="10">
    <source>
        <dbReference type="ARBA" id="ARBA00023268"/>
    </source>
</evidence>
<dbReference type="GO" id="GO:0042292">
    <property type="term" value="F:URM1 activating enzyme activity"/>
    <property type="evidence" value="ECO:0007669"/>
    <property type="project" value="TreeGrafter"/>
</dbReference>
<dbReference type="PANTHER" id="PTHR10953">
    <property type="entry name" value="UBIQUITIN-ACTIVATING ENZYME E1"/>
    <property type="match status" value="1"/>
</dbReference>
<dbReference type="GO" id="GO:0032447">
    <property type="term" value="P:protein urmylation"/>
    <property type="evidence" value="ECO:0007669"/>
    <property type="project" value="TreeGrafter"/>
</dbReference>
<keyword evidence="10 11" id="KW-0511">Multifunctional enzyme</keyword>
<feature type="binding site" evidence="11">
    <location>
        <begin position="103"/>
        <end position="107"/>
    </location>
    <ligand>
        <name>ATP</name>
        <dbReference type="ChEBI" id="CHEBI:30616"/>
    </ligand>
</feature>
<evidence type="ECO:0000256" key="7">
    <source>
        <dbReference type="ARBA" id="ARBA00022833"/>
    </source>
</evidence>
<dbReference type="EC" id="2.8.1.-" evidence="11"/>
<dbReference type="InterPro" id="IPR028885">
    <property type="entry name" value="MOCS3/Uba4"/>
</dbReference>
<evidence type="ECO:0000313" key="14">
    <source>
        <dbReference type="Proteomes" id="UP000694920"/>
    </source>
</evidence>
<comment type="subcellular location">
    <subcellularLocation>
        <location evidence="1">Cytoplasm</location>
        <location evidence="1">Cytosol</location>
    </subcellularLocation>
</comment>
<evidence type="ECO:0000256" key="5">
    <source>
        <dbReference type="ARBA" id="ARBA00022723"/>
    </source>
</evidence>
<dbReference type="Pfam" id="PF00581">
    <property type="entry name" value="Rhodanese"/>
    <property type="match status" value="1"/>
</dbReference>
<evidence type="ECO:0000313" key="15">
    <source>
        <dbReference type="RefSeq" id="XP_024943042.1"/>
    </source>
</evidence>
<feature type="binding site" evidence="11">
    <location>
        <position position="204"/>
    </location>
    <ligand>
        <name>Zn(2+)</name>
        <dbReference type="ChEBI" id="CHEBI:29105"/>
    </ligand>
</feature>
<dbReference type="KEGG" id="ccin:112494662"/>
<dbReference type="GO" id="GO:0006777">
    <property type="term" value="P:Mo-molybdopterin cofactor biosynthetic process"/>
    <property type="evidence" value="ECO:0007669"/>
    <property type="project" value="UniProtKB-UniRule"/>
</dbReference>
<dbReference type="HAMAP" id="MF_03049">
    <property type="entry name" value="MOCS3_Uba4"/>
    <property type="match status" value="1"/>
</dbReference>
<dbReference type="Pfam" id="PF00899">
    <property type="entry name" value="ThiF"/>
    <property type="match status" value="1"/>
</dbReference>
<keyword evidence="8 11" id="KW-0067">ATP-binding</keyword>
<dbReference type="EC" id="2.7.7.-" evidence="11"/>
<dbReference type="CDD" id="cd00757">
    <property type="entry name" value="ThiF_MoeB_HesA_family"/>
    <property type="match status" value="1"/>
</dbReference>
<dbReference type="InterPro" id="IPR001763">
    <property type="entry name" value="Rhodanese-like_dom"/>
</dbReference>
<keyword evidence="5 11" id="KW-0479">Metal-binding</keyword>
<evidence type="ECO:0000256" key="9">
    <source>
        <dbReference type="ARBA" id="ARBA00023150"/>
    </source>
</evidence>
<dbReference type="PANTHER" id="PTHR10953:SF102">
    <property type="entry name" value="ADENYLYLTRANSFERASE AND SULFURTRANSFERASE MOCS3"/>
    <property type="match status" value="1"/>
</dbReference>
<evidence type="ECO:0000256" key="3">
    <source>
        <dbReference type="ARBA" id="ARBA00022679"/>
    </source>
</evidence>
<feature type="binding site" evidence="11">
    <location>
        <position position="282"/>
    </location>
    <ligand>
        <name>Zn(2+)</name>
        <dbReference type="ChEBI" id="CHEBI:29105"/>
    </ligand>
</feature>
<dbReference type="InterPro" id="IPR000594">
    <property type="entry name" value="ThiF_NAD_FAD-bd"/>
</dbReference>
<keyword evidence="9 11" id="KW-0501">Molybdenum cofactor biosynthesis</keyword>
<feature type="binding site" evidence="11">
    <location>
        <position position="279"/>
    </location>
    <ligand>
        <name>Zn(2+)</name>
        <dbReference type="ChEBI" id="CHEBI:29105"/>
    </ligand>
</feature>
<dbReference type="GO" id="GO:0005829">
    <property type="term" value="C:cytosol"/>
    <property type="evidence" value="ECO:0007669"/>
    <property type="project" value="UniProtKB-SubCell"/>
</dbReference>
<feature type="coiled-coil region" evidence="12">
    <location>
        <begin position="2"/>
        <end position="36"/>
    </location>
</feature>
<dbReference type="FunFam" id="3.40.50.720:FF:000033">
    <property type="entry name" value="Adenylyltransferase and sulfurtransferase MOCS3"/>
    <property type="match status" value="1"/>
</dbReference>
<feature type="binding site" evidence="11">
    <location>
        <position position="207"/>
    </location>
    <ligand>
        <name>Zn(2+)</name>
        <dbReference type="ChEBI" id="CHEBI:29105"/>
    </ligand>
</feature>
<evidence type="ECO:0000259" key="13">
    <source>
        <dbReference type="PROSITE" id="PS50206"/>
    </source>
</evidence>
<keyword evidence="3 11" id="KW-0808">Transferase</keyword>
<keyword evidence="6 11" id="KW-0547">Nucleotide-binding</keyword>
<protein>
    <recommendedName>
        <fullName evidence="11">Adenylyltransferase and sulfurtransferase MOCS3 homolog</fullName>
    </recommendedName>
    <alternativeName>
        <fullName evidence="11">UBA4 homolog</fullName>
    </alternativeName>
    <alternativeName>
        <fullName evidence="11">Ubiquitin-like protein activator 4 homolog</fullName>
    </alternativeName>
    <domain>
        <recommendedName>
            <fullName evidence="11">Adenylyltransferase</fullName>
            <ecNumber evidence="11">2.7.7.-</ecNumber>
        </recommendedName>
    </domain>
    <domain>
        <recommendedName>
            <fullName evidence="11">Sulfurtransferase</fullName>
            <ecNumber evidence="11">2.8.1.-</ecNumber>
        </recommendedName>
    </domain>
</protein>
<dbReference type="RefSeq" id="XP_024943042.1">
    <property type="nucleotide sequence ID" value="XM_025087274.1"/>
</dbReference>
<feature type="binding site" evidence="11">
    <location>
        <position position="75"/>
    </location>
    <ligand>
        <name>ATP</name>
        <dbReference type="ChEBI" id="CHEBI:30616"/>
    </ligand>
</feature>
<keyword evidence="14" id="KW-1185">Reference proteome</keyword>
<evidence type="ECO:0000256" key="1">
    <source>
        <dbReference type="ARBA" id="ARBA00004514"/>
    </source>
</evidence>
<reference evidence="15" key="1">
    <citation type="submission" date="2025-08" db="UniProtKB">
        <authorList>
            <consortium name="RefSeq"/>
        </authorList>
    </citation>
    <scope>IDENTIFICATION</scope>
</reference>
<feature type="active site" description="Cysteine persulfide intermediate; for sulfurtransferase activity" evidence="11">
    <location>
        <position position="390"/>
    </location>
</feature>
<dbReference type="InterPro" id="IPR035985">
    <property type="entry name" value="Ubiquitin-activating_enz"/>
</dbReference>